<gene>
    <name evidence="1" type="ORF">MGAL_10B015545</name>
</gene>
<proteinExistence type="predicted"/>
<sequence>MYRLSKSEQNILTHECCSNGMSTIHLLVVHWNKEMFRLLHSNGLVNWNDRDNDQSTPLHYAFCHSNYEFSQIAIILKIDFDVRSSNGSTPYHSAAVCLSLTLYVFMCTNTEYKLTIPDAKDINGLSILQYGSHIRSIDINLLLEVALVSKHDLYHTDISGKNFLHYAAANGNFFLYLFVIQKVPQVATDLLQQKDAFGNTPVDELFACMPSQKVMKPFKLPTFGDYKQFLFSADDGKLLHLDILSPHESFIAFVLDHLITENILDHFNIKNYILLSILKTRSHPLFYLKIYAKEQYNDAIRSL</sequence>
<organism evidence="1 2">
    <name type="scientific">Mytilus galloprovincialis</name>
    <name type="common">Mediterranean mussel</name>
    <dbReference type="NCBI Taxonomy" id="29158"/>
    <lineage>
        <taxon>Eukaryota</taxon>
        <taxon>Metazoa</taxon>
        <taxon>Spiralia</taxon>
        <taxon>Lophotrochozoa</taxon>
        <taxon>Mollusca</taxon>
        <taxon>Bivalvia</taxon>
        <taxon>Autobranchia</taxon>
        <taxon>Pteriomorphia</taxon>
        <taxon>Mytilida</taxon>
        <taxon>Mytiloidea</taxon>
        <taxon>Mytilidae</taxon>
        <taxon>Mytilinae</taxon>
        <taxon>Mytilus</taxon>
    </lineage>
</organism>
<dbReference type="PANTHER" id="PTHR24121:SF21">
    <property type="entry name" value="ANKYRIN REPEAT FAMILY PROTEIN"/>
    <property type="match status" value="1"/>
</dbReference>
<comment type="caution">
    <text evidence="1">The sequence shown here is derived from an EMBL/GenBank/DDBJ whole genome shotgun (WGS) entry which is preliminary data.</text>
</comment>
<dbReference type="Gene3D" id="1.25.40.20">
    <property type="entry name" value="Ankyrin repeat-containing domain"/>
    <property type="match status" value="1"/>
</dbReference>
<dbReference type="SUPFAM" id="SSF48403">
    <property type="entry name" value="Ankyrin repeat"/>
    <property type="match status" value="1"/>
</dbReference>
<dbReference type="Pfam" id="PF13637">
    <property type="entry name" value="Ank_4"/>
    <property type="match status" value="1"/>
</dbReference>
<name>A0A8B6HAE3_MYTGA</name>
<reference evidence="1" key="1">
    <citation type="submission" date="2018-11" db="EMBL/GenBank/DDBJ databases">
        <authorList>
            <person name="Alioto T."/>
            <person name="Alioto T."/>
        </authorList>
    </citation>
    <scope>NUCLEOTIDE SEQUENCE</scope>
</reference>
<accession>A0A8B6HAE3</accession>
<dbReference type="PANTHER" id="PTHR24121">
    <property type="entry name" value="NO MECHANORECEPTOR POTENTIAL C, ISOFORM D-RELATED"/>
    <property type="match status" value="1"/>
</dbReference>
<dbReference type="EMBL" id="UYJE01009734">
    <property type="protein sequence ID" value="VDI76162.1"/>
    <property type="molecule type" value="Genomic_DNA"/>
</dbReference>
<evidence type="ECO:0000313" key="1">
    <source>
        <dbReference type="EMBL" id="VDI76162.1"/>
    </source>
</evidence>
<dbReference type="Proteomes" id="UP000596742">
    <property type="component" value="Unassembled WGS sequence"/>
</dbReference>
<dbReference type="AlphaFoldDB" id="A0A8B6HAE3"/>
<dbReference type="InterPro" id="IPR002110">
    <property type="entry name" value="Ankyrin_rpt"/>
</dbReference>
<dbReference type="InterPro" id="IPR036770">
    <property type="entry name" value="Ankyrin_rpt-contain_sf"/>
</dbReference>
<evidence type="ECO:0000313" key="2">
    <source>
        <dbReference type="Proteomes" id="UP000596742"/>
    </source>
</evidence>
<dbReference type="SMART" id="SM00248">
    <property type="entry name" value="ANK"/>
    <property type="match status" value="3"/>
</dbReference>
<dbReference type="OrthoDB" id="10447844at2759"/>
<keyword evidence="2" id="KW-1185">Reference proteome</keyword>
<protein>
    <submittedName>
        <fullName evidence="1">Uncharacterized protein</fullName>
    </submittedName>
</protein>